<evidence type="ECO:0000256" key="1">
    <source>
        <dbReference type="SAM" id="MobiDB-lite"/>
    </source>
</evidence>
<dbReference type="AlphaFoldDB" id="Q3ILU8"/>
<dbReference type="EMBL" id="CR936257">
    <property type="protein sequence ID" value="CAI49735.1"/>
    <property type="molecule type" value="Genomic_DNA"/>
</dbReference>
<keyword evidence="4" id="KW-1185">Reference proteome</keyword>
<dbReference type="KEGG" id="nph:NP_7012A"/>
<dbReference type="EnsemblBacteria" id="CAI50922">
    <property type="protein sequence ID" value="CAI50922"/>
    <property type="gene ID" value="NP_7012A"/>
</dbReference>
<geneLocation type="plasmid" evidence="3 4">
    <name>PL23</name>
</geneLocation>
<reference evidence="3 4" key="1">
    <citation type="journal article" date="2005" name="Genome Res.">
        <title>Living with two extremes: conclusions from the genome sequence of Natronomonas pharaonis.</title>
        <authorList>
            <person name="Falb M."/>
            <person name="Pfeiffer F."/>
            <person name="Palm P."/>
            <person name="Rodewald K."/>
            <person name="Hickmann V."/>
            <person name="Tittor J."/>
            <person name="Oesterhelt D."/>
        </authorList>
    </citation>
    <scope>NUCLEOTIDE SEQUENCE [LARGE SCALE GENOMIC DNA]</scope>
    <source>
        <strain evidence="4">ATCC 35678 / DSM 2160 / CIP 103997 / JCM 8858 / NBRC 14720 / NCIMB 2260 / Gabara</strain>
        <strain evidence="3">Gabara</strain>
        <plasmid evidence="3">PL23</plasmid>
    </source>
</reference>
<dbReference type="EnsemblBacteria" id="CAI49735">
    <property type="protein sequence ID" value="CAI49735"/>
    <property type="gene ID" value="NP_3288A"/>
</dbReference>
<sequence length="106" mass="11979">MAGDSCCIRTGDFYCNTAHSESMASNQCSKPVRTHRRQYTDGHEPLNTEERTVQQRNTALYANLTEYATMTLNLDKGQTVRVETYRGGIWIEPVDDTGTEVDIDVE</sequence>
<dbReference type="Proteomes" id="UP000002698">
    <property type="component" value="Plasmid PL23"/>
</dbReference>
<feature type="region of interest" description="Disordered" evidence="1">
    <location>
        <begin position="25"/>
        <end position="47"/>
    </location>
</feature>
<evidence type="ECO:0000313" key="2">
    <source>
        <dbReference type="EMBL" id="CAI49735.1"/>
    </source>
</evidence>
<dbReference type="Proteomes" id="UP000002698">
    <property type="component" value="Chromosome"/>
</dbReference>
<dbReference type="KEGG" id="nph:NP_3288A"/>
<evidence type="ECO:0000313" key="3">
    <source>
        <dbReference type="EMBL" id="CAI50922.1"/>
    </source>
</evidence>
<dbReference type="EMBL" id="CR936259">
    <property type="protein sequence ID" value="CAI50922.1"/>
    <property type="molecule type" value="Genomic_DNA"/>
</dbReference>
<dbReference type="STRING" id="348780.NP_3288A"/>
<organism evidence="3 4">
    <name type="scientific">Natronomonas pharaonis (strain ATCC 35678 / DSM 2160 / CIP 103997 / JCM 8858 / NBRC 14720 / NCIMB 2260 / Gabara)</name>
    <name type="common">Halobacterium pharaonis</name>
    <dbReference type="NCBI Taxonomy" id="348780"/>
    <lineage>
        <taxon>Archaea</taxon>
        <taxon>Methanobacteriati</taxon>
        <taxon>Methanobacteriota</taxon>
        <taxon>Stenosarchaea group</taxon>
        <taxon>Halobacteria</taxon>
        <taxon>Halobacteriales</taxon>
        <taxon>Natronomonadaceae</taxon>
        <taxon>Natronomonas</taxon>
    </lineage>
</organism>
<feature type="compositionally biased region" description="Basic and acidic residues" evidence="1">
    <location>
        <begin position="38"/>
        <end position="47"/>
    </location>
</feature>
<dbReference type="HOGENOM" id="CLU_2217129_0_0_2"/>
<protein>
    <submittedName>
        <fullName evidence="3">Uncharacterized protein</fullName>
    </submittedName>
</protein>
<gene>
    <name evidence="2" type="ordered locus">NP_3288A</name>
    <name evidence="3" type="ordered locus">NP_7012A</name>
</gene>
<accession>Q3ILU8</accession>
<proteinExistence type="predicted"/>
<name>Q3ILU8_NATPD</name>
<evidence type="ECO:0000313" key="4">
    <source>
        <dbReference type="Proteomes" id="UP000002698"/>
    </source>
</evidence>
<keyword evidence="3" id="KW-0614">Plasmid</keyword>